<protein>
    <recommendedName>
        <fullName evidence="2">SAP domain-containing protein</fullName>
    </recommendedName>
</protein>
<dbReference type="Proteomes" id="UP000276215">
    <property type="component" value="Unassembled WGS sequence"/>
</dbReference>
<proteinExistence type="predicted"/>
<dbReference type="OrthoDB" id="445357at2759"/>
<dbReference type="InterPro" id="IPR003034">
    <property type="entry name" value="SAP_dom"/>
</dbReference>
<dbReference type="AlphaFoldDB" id="A0A3N4J6I3"/>
<reference evidence="3 4" key="1">
    <citation type="journal article" date="2018" name="Nat. Ecol. Evol.">
        <title>Pezizomycetes genomes reveal the molecular basis of ectomycorrhizal truffle lifestyle.</title>
        <authorList>
            <person name="Murat C."/>
            <person name="Payen T."/>
            <person name="Noel B."/>
            <person name="Kuo A."/>
            <person name="Morin E."/>
            <person name="Chen J."/>
            <person name="Kohler A."/>
            <person name="Krizsan K."/>
            <person name="Balestrini R."/>
            <person name="Da Silva C."/>
            <person name="Montanini B."/>
            <person name="Hainaut M."/>
            <person name="Levati E."/>
            <person name="Barry K.W."/>
            <person name="Belfiori B."/>
            <person name="Cichocki N."/>
            <person name="Clum A."/>
            <person name="Dockter R.B."/>
            <person name="Fauchery L."/>
            <person name="Guy J."/>
            <person name="Iotti M."/>
            <person name="Le Tacon F."/>
            <person name="Lindquist E.A."/>
            <person name="Lipzen A."/>
            <person name="Malagnac F."/>
            <person name="Mello A."/>
            <person name="Molinier V."/>
            <person name="Miyauchi S."/>
            <person name="Poulain J."/>
            <person name="Riccioni C."/>
            <person name="Rubini A."/>
            <person name="Sitrit Y."/>
            <person name="Splivallo R."/>
            <person name="Traeger S."/>
            <person name="Wang M."/>
            <person name="Zifcakova L."/>
            <person name="Wipf D."/>
            <person name="Zambonelli A."/>
            <person name="Paolocci F."/>
            <person name="Nowrousian M."/>
            <person name="Ottonello S."/>
            <person name="Baldrian P."/>
            <person name="Spatafora J.W."/>
            <person name="Henrissat B."/>
            <person name="Nagy L.G."/>
            <person name="Aury J.M."/>
            <person name="Wincker P."/>
            <person name="Grigoriev I.V."/>
            <person name="Bonfante P."/>
            <person name="Martin F.M."/>
        </authorList>
    </citation>
    <scope>NUCLEOTIDE SEQUENCE [LARGE SCALE GENOMIC DNA]</scope>
    <source>
        <strain evidence="3 4">120613-1</strain>
    </source>
</reference>
<dbReference type="SUPFAM" id="SSF68906">
    <property type="entry name" value="SAP domain"/>
    <property type="match status" value="1"/>
</dbReference>
<evidence type="ECO:0000313" key="4">
    <source>
        <dbReference type="Proteomes" id="UP000276215"/>
    </source>
</evidence>
<name>A0A3N4J6I3_9PEZI</name>
<dbReference type="EMBL" id="ML120482">
    <property type="protein sequence ID" value="RPA92050.1"/>
    <property type="molecule type" value="Genomic_DNA"/>
</dbReference>
<dbReference type="STRING" id="1336337.A0A3N4J6I3"/>
<organism evidence="3 4">
    <name type="scientific">Choiromyces venosus 120613-1</name>
    <dbReference type="NCBI Taxonomy" id="1336337"/>
    <lineage>
        <taxon>Eukaryota</taxon>
        <taxon>Fungi</taxon>
        <taxon>Dikarya</taxon>
        <taxon>Ascomycota</taxon>
        <taxon>Pezizomycotina</taxon>
        <taxon>Pezizomycetes</taxon>
        <taxon>Pezizales</taxon>
        <taxon>Tuberaceae</taxon>
        <taxon>Choiromyces</taxon>
    </lineage>
</organism>
<evidence type="ECO:0000313" key="3">
    <source>
        <dbReference type="EMBL" id="RPA92050.1"/>
    </source>
</evidence>
<keyword evidence="4" id="KW-1185">Reference proteome</keyword>
<dbReference type="Gene3D" id="1.10.720.30">
    <property type="entry name" value="SAP domain"/>
    <property type="match status" value="1"/>
</dbReference>
<dbReference type="PROSITE" id="PS50800">
    <property type="entry name" value="SAP"/>
    <property type="match status" value="1"/>
</dbReference>
<feature type="region of interest" description="Disordered" evidence="1">
    <location>
        <begin position="1"/>
        <end position="52"/>
    </location>
</feature>
<feature type="compositionally biased region" description="Basic and acidic residues" evidence="1">
    <location>
        <begin position="1"/>
        <end position="13"/>
    </location>
</feature>
<dbReference type="Pfam" id="PF02037">
    <property type="entry name" value="SAP"/>
    <property type="match status" value="1"/>
</dbReference>
<evidence type="ECO:0000259" key="2">
    <source>
        <dbReference type="PROSITE" id="PS50800"/>
    </source>
</evidence>
<sequence length="261" mass="29758">MPPKSTKVEDLRGQCKSAGLDTTGNKADLVKPLKGQKNREELSPEDQDDPKCDAILFTKSETGSEEEMKYEAKDALGQVLQEEELEVEKVRGEPFVGNRRARGLTGIGERMGALEERASALQDEINLLWDDVSTLKLCVPEYSRVRNRFISTFKLDKLNNTTESDMDIIRQGNIQWHMKEMLLLMPCSHRETINILNIHAGVRADSHKTGTDEFYQKFAEFIQLFERSGCDESYLTARSQCADIARAYWLLLGCQRYKDRA</sequence>
<accession>A0A3N4J6I3</accession>
<gene>
    <name evidence="3" type="ORF">L873DRAFT_1794517</name>
</gene>
<evidence type="ECO:0000256" key="1">
    <source>
        <dbReference type="SAM" id="MobiDB-lite"/>
    </source>
</evidence>
<dbReference type="InterPro" id="IPR036361">
    <property type="entry name" value="SAP_dom_sf"/>
</dbReference>
<feature type="domain" description="SAP" evidence="2">
    <location>
        <begin position="3"/>
        <end position="37"/>
    </location>
</feature>